<gene>
    <name evidence="7" type="primary">queF</name>
    <name evidence="7" type="ORF">R0135_02370</name>
</gene>
<protein>
    <submittedName>
        <fullName evidence="7">NADPH-dependent 7-cyano-7-deazaguanine reductase QueF</fullName>
        <ecNumber evidence="7">1.7.1.13</ecNumber>
    </submittedName>
</protein>
<dbReference type="EMBL" id="CP136864">
    <property type="protein sequence ID" value="WOJ94026.1"/>
    <property type="molecule type" value="Genomic_DNA"/>
</dbReference>
<keyword evidence="3" id="KW-0521">NADP</keyword>
<reference evidence="7 8" key="1">
    <citation type="submission" date="2023-10" db="EMBL/GenBank/DDBJ databases">
        <title>Two novel species belonging to the OM43/NOR5 clade.</title>
        <authorList>
            <person name="Park M."/>
        </authorList>
    </citation>
    <scope>NUCLEOTIDE SEQUENCE [LARGE SCALE GENOMIC DNA]</scope>
    <source>
        <strain evidence="7 8">IMCC43200</strain>
    </source>
</reference>
<sequence>MSGSNESGKNAPHRGSPDYSHDKGPLLGQQVGGSEHYDPSLLFPVPRANARASLPQNIFAGFGEDIWHAYELSWLNAKGMPQAFLGTFSIPANSENIIESKSFKLYLNSLNGHAFDSEELASQTIERDLSEVAKARVSLTLHGVDDGVYEGVCLRGDCLDGLEVSVPEKPDVQLLEAAAGNARVYTHLMRSLCPVTAQPDWATVIIETRGVSAKREQLLSYLLAYRNHQEFHEQCVERIYTDLWAKLGPDYLSVQALYTRRGGLDICPWRCSESQPAPRGRMNRQ</sequence>
<dbReference type="PANTHER" id="PTHR34354">
    <property type="entry name" value="NADPH-DEPENDENT 7-CYANO-7-DEAZAGUANINE REDUCTASE"/>
    <property type="match status" value="1"/>
</dbReference>
<keyword evidence="1" id="KW-0963">Cytoplasm</keyword>
<dbReference type="Proteomes" id="UP001626537">
    <property type="component" value="Chromosome"/>
</dbReference>
<dbReference type="PIRSF" id="PIRSF004750">
    <property type="entry name" value="Nitrile_oxidored_YqcD_prd"/>
    <property type="match status" value="1"/>
</dbReference>
<keyword evidence="8" id="KW-1185">Reference proteome</keyword>
<accession>A0ABZ0I4S9</accession>
<dbReference type="InterPro" id="IPR016428">
    <property type="entry name" value="QueF_type2"/>
</dbReference>
<organism evidence="7 8">
    <name type="scientific">Congregibacter variabilis</name>
    <dbReference type="NCBI Taxonomy" id="3081200"/>
    <lineage>
        <taxon>Bacteria</taxon>
        <taxon>Pseudomonadati</taxon>
        <taxon>Pseudomonadota</taxon>
        <taxon>Gammaproteobacteria</taxon>
        <taxon>Cellvibrionales</taxon>
        <taxon>Halieaceae</taxon>
        <taxon>Congregibacter</taxon>
    </lineage>
</organism>
<feature type="compositionally biased region" description="Basic and acidic residues" evidence="5">
    <location>
        <begin position="15"/>
        <end position="24"/>
    </location>
</feature>
<evidence type="ECO:0000256" key="3">
    <source>
        <dbReference type="ARBA" id="ARBA00022857"/>
    </source>
</evidence>
<feature type="domain" description="NADPH-dependent 7-cyano-7-deazaguanine reductase N-terminal" evidence="6">
    <location>
        <begin position="35"/>
        <end position="140"/>
    </location>
</feature>
<dbReference type="Pfam" id="PF14489">
    <property type="entry name" value="QueF"/>
    <property type="match status" value="1"/>
</dbReference>
<evidence type="ECO:0000259" key="6">
    <source>
        <dbReference type="Pfam" id="PF14819"/>
    </source>
</evidence>
<proteinExistence type="predicted"/>
<evidence type="ECO:0000256" key="2">
    <source>
        <dbReference type="ARBA" id="ARBA00022785"/>
    </source>
</evidence>
<dbReference type="InterPro" id="IPR029500">
    <property type="entry name" value="QueF"/>
</dbReference>
<keyword evidence="4 7" id="KW-0560">Oxidoreductase</keyword>
<dbReference type="SUPFAM" id="SSF55620">
    <property type="entry name" value="Tetrahydrobiopterin biosynthesis enzymes-like"/>
    <property type="match status" value="1"/>
</dbReference>
<evidence type="ECO:0000313" key="7">
    <source>
        <dbReference type="EMBL" id="WOJ94026.1"/>
    </source>
</evidence>
<dbReference type="InterPro" id="IPR029139">
    <property type="entry name" value="QueF_N"/>
</dbReference>
<dbReference type="GO" id="GO:0033739">
    <property type="term" value="F:preQ1 synthase activity"/>
    <property type="evidence" value="ECO:0007669"/>
    <property type="project" value="UniProtKB-EC"/>
</dbReference>
<dbReference type="Pfam" id="PF14819">
    <property type="entry name" value="QueF_N"/>
    <property type="match status" value="1"/>
</dbReference>
<dbReference type="EC" id="1.7.1.13" evidence="7"/>
<evidence type="ECO:0000256" key="1">
    <source>
        <dbReference type="ARBA" id="ARBA00022490"/>
    </source>
</evidence>
<evidence type="ECO:0000256" key="4">
    <source>
        <dbReference type="ARBA" id="ARBA00023002"/>
    </source>
</evidence>
<feature type="region of interest" description="Disordered" evidence="5">
    <location>
        <begin position="1"/>
        <end position="31"/>
    </location>
</feature>
<name>A0ABZ0I4S9_9GAMM</name>
<dbReference type="NCBIfam" id="TIGR03138">
    <property type="entry name" value="QueF"/>
    <property type="match status" value="1"/>
</dbReference>
<dbReference type="RefSeq" id="WP_407348665.1">
    <property type="nucleotide sequence ID" value="NZ_CP136864.1"/>
</dbReference>
<dbReference type="InterPro" id="IPR043133">
    <property type="entry name" value="GTP-CH-I_C/QueF"/>
</dbReference>
<dbReference type="Gene3D" id="3.30.1130.10">
    <property type="match status" value="2"/>
</dbReference>
<keyword evidence="2" id="KW-0671">Queuosine biosynthesis</keyword>
<dbReference type="PANTHER" id="PTHR34354:SF1">
    <property type="entry name" value="NADPH-DEPENDENT 7-CYANO-7-DEAZAGUANINE REDUCTASE"/>
    <property type="match status" value="1"/>
</dbReference>
<evidence type="ECO:0000256" key="5">
    <source>
        <dbReference type="SAM" id="MobiDB-lite"/>
    </source>
</evidence>
<evidence type="ECO:0000313" key="8">
    <source>
        <dbReference type="Proteomes" id="UP001626537"/>
    </source>
</evidence>
<dbReference type="InterPro" id="IPR050084">
    <property type="entry name" value="NADPH_dep_7-cyano-7-deazaG_red"/>
</dbReference>